<keyword evidence="1" id="KW-0430">Lectin</keyword>
<dbReference type="CDD" id="cd22829">
    <property type="entry name" value="Gal_Rha_Lectin_EVA1_EVA1C_rpt2"/>
    <property type="match status" value="1"/>
</dbReference>
<evidence type="ECO:0000259" key="3">
    <source>
        <dbReference type="PROSITE" id="PS50228"/>
    </source>
</evidence>
<dbReference type="Proteomes" id="UP000694569">
    <property type="component" value="Unplaced"/>
</dbReference>
<dbReference type="GeneTree" id="ENSGT00940000178209"/>
<protein>
    <recommendedName>
        <fullName evidence="3">SUEL-type lectin domain-containing protein</fullName>
    </recommendedName>
</protein>
<accession>A0A8C5MIY2</accession>
<dbReference type="Pfam" id="PF02140">
    <property type="entry name" value="SUEL_Lectin"/>
    <property type="match status" value="1"/>
</dbReference>
<evidence type="ECO:0000256" key="2">
    <source>
        <dbReference type="ARBA" id="ARBA00022737"/>
    </source>
</evidence>
<dbReference type="InterPro" id="IPR043159">
    <property type="entry name" value="Lectin_gal-bd_sf"/>
</dbReference>
<dbReference type="Ensembl" id="ENSLLET00000015914.1">
    <property type="protein sequence ID" value="ENSLLEP00000015328.1"/>
    <property type="gene ID" value="ENSLLEG00000009758.1"/>
</dbReference>
<feature type="domain" description="SUEL-type lectin" evidence="3">
    <location>
        <begin position="30"/>
        <end position="122"/>
    </location>
</feature>
<evidence type="ECO:0000256" key="1">
    <source>
        <dbReference type="ARBA" id="ARBA00022734"/>
    </source>
</evidence>
<keyword evidence="2" id="KW-0677">Repeat</keyword>
<dbReference type="Gene3D" id="2.60.120.740">
    <property type="match status" value="1"/>
</dbReference>
<dbReference type="AlphaFoldDB" id="A0A8C5MIY2"/>
<dbReference type="PANTHER" id="PTHR46780">
    <property type="entry name" value="PROTEIN EVA-1"/>
    <property type="match status" value="1"/>
</dbReference>
<dbReference type="OrthoDB" id="5970528at2759"/>
<name>A0A8C5MIY2_9ANUR</name>
<reference evidence="4" key="2">
    <citation type="submission" date="2025-09" db="UniProtKB">
        <authorList>
            <consortium name="Ensembl"/>
        </authorList>
    </citation>
    <scope>IDENTIFICATION</scope>
</reference>
<evidence type="ECO:0000313" key="5">
    <source>
        <dbReference type="Proteomes" id="UP000694569"/>
    </source>
</evidence>
<dbReference type="GO" id="GO:0030246">
    <property type="term" value="F:carbohydrate binding"/>
    <property type="evidence" value="ECO:0007669"/>
    <property type="project" value="UniProtKB-KW"/>
</dbReference>
<dbReference type="PROSITE" id="PS50228">
    <property type="entry name" value="SUEL_LECTIN"/>
    <property type="match status" value="1"/>
</dbReference>
<sequence>MCHWFITLKPCMTHGGHICFLPDEYKSKVACEDDRLRLNCNRNTVIAIYSVIFGRVQDSNLECPYQSLGTPSIECQSVSALSVMTKNCQGRRSCIVYASTNEFGDPCYPGVRKHLNVIYTCGS</sequence>
<proteinExistence type="predicted"/>
<organism evidence="4 5">
    <name type="scientific">Leptobrachium leishanense</name>
    <name type="common">Leishan spiny toad</name>
    <dbReference type="NCBI Taxonomy" id="445787"/>
    <lineage>
        <taxon>Eukaryota</taxon>
        <taxon>Metazoa</taxon>
        <taxon>Chordata</taxon>
        <taxon>Craniata</taxon>
        <taxon>Vertebrata</taxon>
        <taxon>Euteleostomi</taxon>
        <taxon>Amphibia</taxon>
        <taxon>Batrachia</taxon>
        <taxon>Anura</taxon>
        <taxon>Pelobatoidea</taxon>
        <taxon>Megophryidae</taxon>
        <taxon>Leptobrachium</taxon>
    </lineage>
</organism>
<reference evidence="4" key="1">
    <citation type="submission" date="2025-08" db="UniProtKB">
        <authorList>
            <consortium name="Ensembl"/>
        </authorList>
    </citation>
    <scope>IDENTIFICATION</scope>
</reference>
<keyword evidence="5" id="KW-1185">Reference proteome</keyword>
<dbReference type="FunFam" id="2.60.120.740:FF:000003">
    <property type="entry name" value="Protein eva-1 homolog C"/>
    <property type="match status" value="1"/>
</dbReference>
<evidence type="ECO:0000313" key="4">
    <source>
        <dbReference type="Ensembl" id="ENSLLEP00000015328.1"/>
    </source>
</evidence>
<dbReference type="InterPro" id="IPR000922">
    <property type="entry name" value="Lectin_gal-bd_dom"/>
</dbReference>